<dbReference type="AlphaFoldDB" id="S2W438"/>
<feature type="region of interest" description="Disordered" evidence="3">
    <location>
        <begin position="24"/>
        <end position="52"/>
    </location>
</feature>
<evidence type="ECO:0000256" key="1">
    <source>
        <dbReference type="ARBA" id="ARBA00010013"/>
    </source>
</evidence>
<proteinExistence type="inferred from homology"/>
<feature type="chain" id="PRO_5039658443" description="Fe2+ transport protein" evidence="4">
    <location>
        <begin position="20"/>
        <end position="212"/>
    </location>
</feature>
<protein>
    <recommendedName>
        <fullName evidence="7">Fe2+ transport protein</fullName>
    </recommendedName>
</protein>
<dbReference type="HOGENOM" id="CLU_100963_0_0_11"/>
<dbReference type="Gene3D" id="2.60.40.2480">
    <property type="entry name" value="Periplasmic metal-binding protein Tp34-type"/>
    <property type="match status" value="1"/>
</dbReference>
<evidence type="ECO:0000256" key="4">
    <source>
        <dbReference type="SAM" id="SignalP"/>
    </source>
</evidence>
<gene>
    <name evidence="5" type="ORF">HMPREF9306_00166</name>
</gene>
<feature type="signal peptide" evidence="4">
    <location>
        <begin position="1"/>
        <end position="19"/>
    </location>
</feature>
<dbReference type="InterPro" id="IPR018470">
    <property type="entry name" value="Metal-bd_Tp34-typ"/>
</dbReference>
<dbReference type="PROSITE" id="PS51257">
    <property type="entry name" value="PROKAR_LIPOPROTEIN"/>
    <property type="match status" value="1"/>
</dbReference>
<dbReference type="Proteomes" id="UP000014417">
    <property type="component" value="Unassembled WGS sequence"/>
</dbReference>
<feature type="compositionally biased region" description="Basic and acidic residues" evidence="3">
    <location>
        <begin position="24"/>
        <end position="33"/>
    </location>
</feature>
<evidence type="ECO:0000256" key="2">
    <source>
        <dbReference type="ARBA" id="ARBA00022729"/>
    </source>
</evidence>
<name>S2W438_9ACTN</name>
<accession>S2W438</accession>
<keyword evidence="2 4" id="KW-0732">Signal</keyword>
<reference evidence="5 6" key="1">
    <citation type="submission" date="2013-04" db="EMBL/GenBank/DDBJ databases">
        <title>The Genome Sequence of Propionimicrobium lymphophilum ACS-093-V-SCH5.</title>
        <authorList>
            <consortium name="The Broad Institute Genomics Platform"/>
            <person name="Earl A."/>
            <person name="Ward D."/>
            <person name="Feldgarden M."/>
            <person name="Gevers D."/>
            <person name="Saerens B."/>
            <person name="Vaneechoutte M."/>
            <person name="Walker B."/>
            <person name="Young S."/>
            <person name="Zeng Q."/>
            <person name="Gargeya S."/>
            <person name="Fitzgerald M."/>
            <person name="Haas B."/>
            <person name="Abouelleil A."/>
            <person name="Allen A.W."/>
            <person name="Alvarado L."/>
            <person name="Arachchi H.M."/>
            <person name="Berlin A.M."/>
            <person name="Chapman S.B."/>
            <person name="Gainer-Dewar J."/>
            <person name="Goldberg J."/>
            <person name="Griggs A."/>
            <person name="Gujja S."/>
            <person name="Hansen M."/>
            <person name="Howarth C."/>
            <person name="Imamovic A."/>
            <person name="Ireland A."/>
            <person name="Larimer J."/>
            <person name="McCowan C."/>
            <person name="Murphy C."/>
            <person name="Pearson M."/>
            <person name="Poon T.W."/>
            <person name="Priest M."/>
            <person name="Roberts A."/>
            <person name="Saif S."/>
            <person name="Shea T."/>
            <person name="Sisk P."/>
            <person name="Sykes S."/>
            <person name="Wortman J."/>
            <person name="Nusbaum C."/>
            <person name="Birren B."/>
        </authorList>
    </citation>
    <scope>NUCLEOTIDE SEQUENCE [LARGE SCALE GENOMIC DNA]</scope>
    <source>
        <strain evidence="5 6">ACS-093-V-SCH5</strain>
    </source>
</reference>
<evidence type="ECO:0000313" key="5">
    <source>
        <dbReference type="EMBL" id="EPD33941.1"/>
    </source>
</evidence>
<organism evidence="5 6">
    <name type="scientific">Propionimicrobium lymphophilum ACS-093-V-SCH5</name>
    <dbReference type="NCBI Taxonomy" id="883161"/>
    <lineage>
        <taxon>Bacteria</taxon>
        <taxon>Bacillati</taxon>
        <taxon>Actinomycetota</taxon>
        <taxon>Actinomycetes</taxon>
        <taxon>Propionibacteriales</taxon>
        <taxon>Propionibacteriaceae</taxon>
        <taxon>Propionimicrobium</taxon>
    </lineage>
</organism>
<keyword evidence="6" id="KW-1185">Reference proteome</keyword>
<dbReference type="EMBL" id="AGZR01000002">
    <property type="protein sequence ID" value="EPD33941.1"/>
    <property type="molecule type" value="Genomic_DNA"/>
</dbReference>
<evidence type="ECO:0000256" key="3">
    <source>
        <dbReference type="SAM" id="MobiDB-lite"/>
    </source>
</evidence>
<dbReference type="Pfam" id="PF10634">
    <property type="entry name" value="Iron_transport"/>
    <property type="match status" value="1"/>
</dbReference>
<dbReference type="InterPro" id="IPR038482">
    <property type="entry name" value="Tp34-type_sf"/>
</dbReference>
<sequence>MKKLIALIAALLMALAFTACDSTDKKADSDAKPAESAAATEAAEESTDPDVIGINEIPVGDSGPQKNGSLEVDLVYFQAVDMEHGSMSMPPASESDMHFEIDVKTTDEAKAWGYDADQFLPYLDPKVEIKDVNTGEVIDPGTMMPMIASDGPHYGNNIKLKPGKYDVTVTIASPADEFMLHTGKDSSGVKGRFWTEPLKFEFKNWNWDGQLV</sequence>
<evidence type="ECO:0008006" key="7">
    <source>
        <dbReference type="Google" id="ProtNLM"/>
    </source>
</evidence>
<dbReference type="RefSeq" id="WP_016455027.1">
    <property type="nucleotide sequence ID" value="NZ_KE150269.1"/>
</dbReference>
<comment type="caution">
    <text evidence="5">The sequence shown here is derived from an EMBL/GenBank/DDBJ whole genome shotgun (WGS) entry which is preliminary data.</text>
</comment>
<comment type="similarity">
    <text evidence="1">Belongs to the UPF0423 family.</text>
</comment>
<dbReference type="PATRIC" id="fig|883161.3.peg.177"/>
<dbReference type="STRING" id="883161.HMPREF9306_00166"/>
<evidence type="ECO:0000313" key="6">
    <source>
        <dbReference type="Proteomes" id="UP000014417"/>
    </source>
</evidence>